<dbReference type="InterPro" id="IPR000906">
    <property type="entry name" value="ZU5_dom"/>
</dbReference>
<feature type="compositionally biased region" description="Basic and acidic residues" evidence="10">
    <location>
        <begin position="2455"/>
        <end position="2467"/>
    </location>
</feature>
<evidence type="ECO:0000256" key="7">
    <source>
        <dbReference type="ARBA" id="ARBA00023136"/>
    </source>
</evidence>
<evidence type="ECO:0000256" key="5">
    <source>
        <dbReference type="ARBA" id="ARBA00022737"/>
    </source>
</evidence>
<dbReference type="FunFam" id="2.60.220.30:FF:000001">
    <property type="entry name" value="Ankyrin-3 isoform 2"/>
    <property type="match status" value="1"/>
</dbReference>
<proteinExistence type="predicted"/>
<dbReference type="InterPro" id="IPR002110">
    <property type="entry name" value="Ankyrin_rpt"/>
</dbReference>
<feature type="compositionally biased region" description="Basic and acidic residues" evidence="10">
    <location>
        <begin position="2221"/>
        <end position="2244"/>
    </location>
</feature>
<evidence type="ECO:0000313" key="13">
    <source>
        <dbReference type="Ensembl" id="ENSLCAP00010033257.1"/>
    </source>
</evidence>
<accession>A0A4W6E5I6</accession>
<feature type="compositionally biased region" description="Basic and acidic residues" evidence="10">
    <location>
        <begin position="2745"/>
        <end position="2755"/>
    </location>
</feature>
<feature type="compositionally biased region" description="Basic and acidic residues" evidence="10">
    <location>
        <begin position="1816"/>
        <end position="1834"/>
    </location>
</feature>
<dbReference type="SUPFAM" id="SSF48403">
    <property type="entry name" value="Ankyrin repeat"/>
    <property type="match status" value="3"/>
</dbReference>
<feature type="compositionally biased region" description="Polar residues" evidence="10">
    <location>
        <begin position="1942"/>
        <end position="1956"/>
    </location>
</feature>
<dbReference type="SMART" id="SM00005">
    <property type="entry name" value="DEATH"/>
    <property type="match status" value="1"/>
</dbReference>
<feature type="compositionally biased region" description="Basic and acidic residues" evidence="10">
    <location>
        <begin position="1488"/>
        <end position="1500"/>
    </location>
</feature>
<feature type="compositionally biased region" description="Polar residues" evidence="10">
    <location>
        <begin position="2359"/>
        <end position="2371"/>
    </location>
</feature>
<feature type="repeat" description="ANK" evidence="9">
    <location>
        <begin position="135"/>
        <end position="158"/>
    </location>
</feature>
<dbReference type="InterPro" id="IPR000488">
    <property type="entry name" value="Death_dom"/>
</dbReference>
<feature type="compositionally biased region" description="Basic and acidic residues" evidence="10">
    <location>
        <begin position="1877"/>
        <end position="1890"/>
    </location>
</feature>
<reference evidence="13" key="3">
    <citation type="submission" date="2025-09" db="UniProtKB">
        <authorList>
            <consortium name="Ensembl"/>
        </authorList>
    </citation>
    <scope>IDENTIFICATION</scope>
</reference>
<evidence type="ECO:0000256" key="9">
    <source>
        <dbReference type="PROSITE-ProRule" id="PRU00023"/>
    </source>
</evidence>
<dbReference type="Pfam" id="PF13637">
    <property type="entry name" value="Ank_4"/>
    <property type="match status" value="1"/>
</dbReference>
<feature type="repeat" description="ANK" evidence="9">
    <location>
        <begin position="589"/>
        <end position="621"/>
    </location>
</feature>
<evidence type="ECO:0000256" key="1">
    <source>
        <dbReference type="ARBA" id="ARBA00004245"/>
    </source>
</evidence>
<dbReference type="FunFam" id="1.25.40.20:FF:000489">
    <property type="entry name" value="Ankyrin 2"/>
    <property type="match status" value="1"/>
</dbReference>
<evidence type="ECO:0000256" key="4">
    <source>
        <dbReference type="ARBA" id="ARBA00022553"/>
    </source>
</evidence>
<feature type="region of interest" description="Disordered" evidence="10">
    <location>
        <begin position="2415"/>
        <end position="2755"/>
    </location>
</feature>
<dbReference type="PROSITE" id="PS50017">
    <property type="entry name" value="DEATH_DOMAIN"/>
    <property type="match status" value="1"/>
</dbReference>
<organism evidence="13 14">
    <name type="scientific">Lates calcarifer</name>
    <name type="common">Barramundi</name>
    <name type="synonym">Holocentrus calcarifer</name>
    <dbReference type="NCBI Taxonomy" id="8187"/>
    <lineage>
        <taxon>Eukaryota</taxon>
        <taxon>Metazoa</taxon>
        <taxon>Chordata</taxon>
        <taxon>Craniata</taxon>
        <taxon>Vertebrata</taxon>
        <taxon>Euteleostomi</taxon>
        <taxon>Actinopterygii</taxon>
        <taxon>Neopterygii</taxon>
        <taxon>Teleostei</taxon>
        <taxon>Neoteleostei</taxon>
        <taxon>Acanthomorphata</taxon>
        <taxon>Carangaria</taxon>
        <taxon>Carangaria incertae sedis</taxon>
        <taxon>Centropomidae</taxon>
        <taxon>Lates</taxon>
    </lineage>
</organism>
<dbReference type="Pfam" id="PF00531">
    <property type="entry name" value="Death"/>
    <property type="match status" value="1"/>
</dbReference>
<feature type="repeat" description="ANK" evidence="9">
    <location>
        <begin position="556"/>
        <end position="588"/>
    </location>
</feature>
<feature type="repeat" description="ANK" evidence="9">
    <location>
        <begin position="238"/>
        <end position="270"/>
    </location>
</feature>
<feature type="repeat" description="ANK" evidence="9">
    <location>
        <begin position="102"/>
        <end position="134"/>
    </location>
</feature>
<evidence type="ECO:0000256" key="3">
    <source>
        <dbReference type="ARBA" id="ARBA00022490"/>
    </source>
</evidence>
<keyword evidence="4" id="KW-0597">Phosphoprotein</keyword>
<feature type="compositionally biased region" description="Polar residues" evidence="10">
    <location>
        <begin position="1648"/>
        <end position="1664"/>
    </location>
</feature>
<feature type="region of interest" description="Disordered" evidence="10">
    <location>
        <begin position="2964"/>
        <end position="3023"/>
    </location>
</feature>
<feature type="repeat" description="ANK" evidence="9">
    <location>
        <begin position="506"/>
        <end position="538"/>
    </location>
</feature>
<dbReference type="GO" id="GO:0016020">
    <property type="term" value="C:membrane"/>
    <property type="evidence" value="ECO:0007669"/>
    <property type="project" value="UniProtKB-SubCell"/>
</dbReference>
<dbReference type="InterPro" id="IPR051165">
    <property type="entry name" value="Multifunctional_ANK_Repeat"/>
</dbReference>
<dbReference type="Gene3D" id="2.60.220.30">
    <property type="match status" value="2"/>
</dbReference>
<feature type="repeat" description="ANK" evidence="9">
    <location>
        <begin position="205"/>
        <end position="237"/>
    </location>
</feature>
<dbReference type="Ensembl" id="ENSLCAT00010034047.1">
    <property type="protein sequence ID" value="ENSLCAP00010033257.1"/>
    <property type="gene ID" value="ENSLCAG00010014785.1"/>
</dbReference>
<dbReference type="Proteomes" id="UP000314980">
    <property type="component" value="Unassembled WGS sequence"/>
</dbReference>
<dbReference type="FunFam" id="1.25.40.20:FF:000002">
    <property type="entry name" value="Ankyrin-2 isoform 2"/>
    <property type="match status" value="1"/>
</dbReference>
<keyword evidence="7" id="KW-0472">Membrane</keyword>
<feature type="compositionally biased region" description="Polar residues" evidence="10">
    <location>
        <begin position="2734"/>
        <end position="2744"/>
    </location>
</feature>
<dbReference type="FunFam" id="2.60.40.2660:FF:000001">
    <property type="entry name" value="Ankyrin-3 isoform 2"/>
    <property type="match status" value="1"/>
</dbReference>
<dbReference type="Gene3D" id="1.10.533.10">
    <property type="entry name" value="Death Domain, Fas"/>
    <property type="match status" value="1"/>
</dbReference>
<keyword evidence="14" id="KW-1185">Reference proteome</keyword>
<dbReference type="Pfam" id="PF17809">
    <property type="entry name" value="UPA_2"/>
    <property type="match status" value="1"/>
</dbReference>
<dbReference type="PRINTS" id="PR01415">
    <property type="entry name" value="ANKYRIN"/>
</dbReference>
<feature type="repeat" description="ANK" evidence="9">
    <location>
        <begin position="403"/>
        <end position="435"/>
    </location>
</feature>
<evidence type="ECO:0000256" key="10">
    <source>
        <dbReference type="SAM" id="MobiDB-lite"/>
    </source>
</evidence>
<dbReference type="PROSITE" id="PS51145">
    <property type="entry name" value="ZU5"/>
    <property type="match status" value="2"/>
</dbReference>
<feature type="domain" description="Death" evidence="11">
    <location>
        <begin position="2849"/>
        <end position="2933"/>
    </location>
</feature>
<feature type="compositionally biased region" description="Low complexity" evidence="10">
    <location>
        <begin position="2553"/>
        <end position="2590"/>
    </location>
</feature>
<dbReference type="InterPro" id="IPR040745">
    <property type="entry name" value="Ankyrin_UPA"/>
</dbReference>
<feature type="compositionally biased region" description="Low complexity" evidence="10">
    <location>
        <begin position="1891"/>
        <end position="1901"/>
    </location>
</feature>
<feature type="region of interest" description="Disordered" evidence="10">
    <location>
        <begin position="3166"/>
        <end position="3198"/>
    </location>
</feature>
<reference evidence="14" key="1">
    <citation type="submission" date="2015-09" db="EMBL/GenBank/DDBJ databases">
        <authorList>
            <person name="Sai Rama Sridatta P."/>
        </authorList>
    </citation>
    <scope>NUCLEOTIDE SEQUENCE [LARGE SCALE GENOMIC DNA]</scope>
</reference>
<feature type="compositionally biased region" description="Basic and acidic residues" evidence="10">
    <location>
        <begin position="2503"/>
        <end position="2521"/>
    </location>
</feature>
<feature type="compositionally biased region" description="Basic and acidic residues" evidence="10">
    <location>
        <begin position="2082"/>
        <end position="2097"/>
    </location>
</feature>
<sequence>MSDSNTSFLRAARAGNIDKVLEYLKGGVDISTCNQNGLNALHLAAKEGHVDLVQELLDRGAAVDSATKKGNTALHIASLAGQAEVVKILVKRGADINAQSQNGFTPLYMAAQENHLDVVRYLLENGGNQSTATEDGFTPLAIALQQGHNQVVSILLENDTKGKVRLPALHIAARKDDTKSAALLLQNDHNADVQSKMMVNRTTESGFTPLHIAAHYGNVNVATLLLNRGAAVDFTARNGITPLHVASKRGNTNMVRLLLDRGSQIDAKTRDGLTPLHCAARSGHDTAVELLLERGAPLLARTKNGLSPLHMAAQGDHVECVKHLLQHKAPVDDVTLDYLTALHVAAHCGHYRVTKLLLDKRANPNARALNGFTPLHIACKKNRVKVMELLVKYGASIQAITESGLTPIHVAAFMGHLNIVLLLLQNGASPDVSNIVSNWKQPSQRAGKSIKMRKKIVQLLLQHMAHPDAATTNGYTPLHISAREGQVETASVLLEAGASHSLATKQGVTPLHLASQEGHTDMAALLMSKGAQVNVPTKNLAVMNILTVLCVLLMQSGLTALHLAAQEDKVAVAEILARNGANLDQQTKLGYTPLIVACHYGNAKMVNFLLQNGASVNAKTKNGYTPLHQAAQQGNTHIINILLQYGAKPNAITVNGNTALGIARRLGYISVVDTLRVVTEEIITTTTTVTEKHKLNVPETMTEVLDVSDEEGDDTMTGDGGEYLRPEDLRELGDDSLPGQYLDGMNYLRFSLEGGRTDSSDRSFTPTHHSYYSPKHEGMMDEMLTSHQVSSLARENERDSYRLSWGTEHLDNVALSSSPIHSGFLVSFMVDARGGAMRGCRHNGLRIIIPPRKCSAPTRVTCRLVKRHRLATMPPMVEGEGLASRLIEVGPSGAQFLGPVIVEIPHFAALRGKERELVILRSETGESWKEHHCEHTQEELNQILNGMDEELDTPEELERKRICRIITRDFPQYFAVVSRIKQDSNLIGPEGGILSSTVVPQVQAVFPEGALTKRIRVGLQAQPVNIDVVRKILGNKATFSPIVTLEPRRRKFHKPITMTIPVPKSNSDPVLNGFGGDTPTLRLLCSITGGTTPAQWEDITGTTPLTFINDCVSFTTNVSARFWLIDCRQVQESVNFSTQVYREIICVPYMAKFVIFAKTHDPIEARLRCFCMTDDKIDKTLEQQENFTEVARSRDVEVLEGKPIYADCFGNLVPLTKSGQHHLFSFFAFKENRLALFIKIRDNTQEPCGRLSFMKEPRNYRSLTQNAICNLNITLPSYCKESDSDQEQEEEVKAATTETSVLKSELIREPDLLSDVSEMKQDLIKMTAILTADSTEKSPSLGGCGLEKGTEDVSGEPLEIMEKDLEKVKEDLEKVSEILRSGTYEGEMAEEAAKAARMSEEWVLLTDSEIEEAKKMAALEIQEPVLRETRANRGAPRPKAIKDSGDLKEYLLDAPVTSKVKAKKESAIQERFTDVVLRKSAKPTTPTKVHDKPTAGDVKKPVRRKGKDQGQAEESTEAGALLSVPTAPAPASPVSPVVEETPIGSIKDKVKALQQKVEAEQKSKKVTGSKPSQLPVMSKPSSKAKESPKTKQPPPKSPKAESEKLEETMSVKELMQAFQTGQDPSKRKSGLFELKTSTTSRAEKTTKSETIQSKSMTKAITSRVSQEREVSLDSKPGKKETTQQDREKETKSVAAAHSELTETVDFGNGGLDDSSDSLKHEGVADSLSASSGDGTPHLSSEDSYKHEGLATPGTSPESLCLSPKTGQQAATTSAPATTTVKKESKDTEKSGDSGVGASGDQLSTELTLPVSSSEAADDHTTSESISVRRSESKPSKPQKLTKRISETVETFLSDDESPDRQLTLSLVGSPAPRSSSQRHESLELPLKQDSDALSPLADDSLTISHRDSLEGSPLMEENSSHKSPDSIEPSPTKESPPHDSLESSPVEQKSQPSFPSTLGPPSKSSSHPESSKSTEFPHDALRGRLLRDHEASADDDSCEQTSQMTSSGKSPLSPDTPSSEEVSYEVNPKPPDHTFLSVPSKPAVIPEDPEEEDTSDSYEAKRKITPEEEMFKMAAKIKTFDEMEQEAKSKKNSRKDLFPSADAKIGDDSYETLEPTTEKLSQSECGLSRPTEESKLALFVDPHIKVQPPSPFSAGLHDGSHSKEVQNTRASVTSEGPHSVSDQHHSKSKLEAAQEQRIPPSLKADKDSSARKAAVTANAENRTDEQKEECLRKSRENKDDKDGQESGVSRLQTGMLKPGSNVTDEVKGDHRGHTAAPEAELGATVATDQTKEMFKPEVCIYDDTEEDDEALEPPRTESKGVTAKVDTDSWSAMREDDATFAARVKEEEQKILNLVVDRQSLQATPDTTPGRTPTEDSTPTSEPNPFLFQEGKLFEMTRSGAIDMTKRSYEEEGGGFAFFQIGEQPLEEPLLEEARQEGRRSAAEPEVGLNLTLEVKTEEDEKSKETIESQLQSPPEGDQLISKADASKSKIPKMGVSASAKPTKKDQTSPEGVETKTDKTVNDGSLDLDTSFPDQMITNVQTAETTVTRSVYSEQGQESSDSSPEEPQSVIEAPKSTGKSKQSASSSIKKTAGKTQAKSAPQGSSKSTIHSPSHATSSSTTLKKEASFTSESKSRIPIKASTVKPDSTVKRVESTQEPKKLKVPVKKDTRRKSETDAGPSVDVKTKTPSSKAKSFCEGESTRPSAKKVQGRPSSAESAKTKGFQSRLPVRGKSGQPSQSPAPTKQKSETRKKSIEFFEEISDEAAKLVARLAQAETEKEQEAAAGNSDDESSLIDPSFIESETFPEMQFPPPGDVFPIRPLWDDPVETQMQRIPDDKVQIDPQDEAERNEQRLAIIADHLGFSWTELARELDFSEERINLIRIENPNSLQDQSHALLKLWAEREGKHATESTLIKRLTKINRMDIVHLIETKIIKSTQEETSSHTYAEIERTIALDHSEGFSALHEDIDSPRPGRRTETTRRSPGSGQEVPMVSAEDLSSSLSSLHETTGRSETDSTATGLLRNAQREKLQKEMETTYMRFVFLQADNLPDIPPQTVTEEKYIDEHGNMVVKKITRKVIRKYVSADGMETQEVTIEGSHQETVQIEEGDSVSKVVKRTVLHSEGDQKELTFSEPLALGAATASEFEMEPVQGRKVSKVVKTTVVRGERMEKQTGDPSLAADLPTAREDFEKVSNDDQN</sequence>
<feature type="compositionally biased region" description="Basic and acidic residues" evidence="10">
    <location>
        <begin position="1546"/>
        <end position="1563"/>
    </location>
</feature>
<feature type="compositionally biased region" description="Basic and acidic residues" evidence="10">
    <location>
        <begin position="1665"/>
        <end position="1691"/>
    </location>
</feature>
<dbReference type="Pfam" id="PF12796">
    <property type="entry name" value="Ank_2"/>
    <property type="match status" value="5"/>
</dbReference>
<feature type="repeat" description="ANK" evidence="9">
    <location>
        <begin position="370"/>
        <end position="402"/>
    </location>
</feature>
<dbReference type="GO" id="GO:0005856">
    <property type="term" value="C:cytoskeleton"/>
    <property type="evidence" value="ECO:0007669"/>
    <property type="project" value="UniProtKB-SubCell"/>
</dbReference>
<dbReference type="InterPro" id="IPR011029">
    <property type="entry name" value="DEATH-like_dom_sf"/>
</dbReference>
<feature type="region of interest" description="Disordered" evidence="10">
    <location>
        <begin position="1472"/>
        <end position="2065"/>
    </location>
</feature>
<feature type="compositionally biased region" description="Basic and acidic residues" evidence="10">
    <location>
        <begin position="2647"/>
        <end position="2675"/>
    </location>
</feature>
<feature type="compositionally biased region" description="Basic and acidic residues" evidence="10">
    <location>
        <begin position="2432"/>
        <end position="2443"/>
    </location>
</feature>
<feature type="compositionally biased region" description="Acidic residues" evidence="10">
    <location>
        <begin position="2302"/>
        <end position="2311"/>
    </location>
</feature>
<dbReference type="PROSITE" id="PS50088">
    <property type="entry name" value="ANK_REPEAT"/>
    <property type="match status" value="16"/>
</dbReference>
<protein>
    <submittedName>
        <fullName evidence="13">Ankyrin 2</fullName>
    </submittedName>
</protein>
<dbReference type="SMART" id="SM00248">
    <property type="entry name" value="ANK"/>
    <property type="match status" value="18"/>
</dbReference>
<dbReference type="GO" id="GO:0007165">
    <property type="term" value="P:signal transduction"/>
    <property type="evidence" value="ECO:0007669"/>
    <property type="project" value="InterPro"/>
</dbReference>
<evidence type="ECO:0000256" key="2">
    <source>
        <dbReference type="ARBA" id="ARBA00004370"/>
    </source>
</evidence>
<feature type="domain" description="ZU5" evidence="12">
    <location>
        <begin position="824"/>
        <end position="979"/>
    </location>
</feature>
<feature type="compositionally biased region" description="Polar residues" evidence="10">
    <location>
        <begin position="2167"/>
        <end position="2176"/>
    </location>
</feature>
<feature type="repeat" description="ANK" evidence="9">
    <location>
        <begin position="304"/>
        <end position="336"/>
    </location>
</feature>
<feature type="compositionally biased region" description="Basic and acidic residues" evidence="10">
    <location>
        <begin position="2181"/>
        <end position="2194"/>
    </location>
</feature>
<feature type="compositionally biased region" description="Polar residues" evidence="10">
    <location>
        <begin position="2593"/>
        <end position="2606"/>
    </location>
</feature>
<comment type="subcellular location">
    <subcellularLocation>
        <location evidence="1">Cytoplasm</location>
        <location evidence="1">Cytoskeleton</location>
    </subcellularLocation>
    <subcellularLocation>
        <location evidence="2">Membrane</location>
    </subcellularLocation>
</comment>
<feature type="compositionally biased region" description="Basic and acidic residues" evidence="10">
    <location>
        <begin position="1969"/>
        <end position="1992"/>
    </location>
</feature>
<evidence type="ECO:0000259" key="11">
    <source>
        <dbReference type="PROSITE" id="PS50017"/>
    </source>
</evidence>
<feature type="compositionally biased region" description="Polar residues" evidence="10">
    <location>
        <begin position="2114"/>
        <end position="2125"/>
    </location>
</feature>
<feature type="compositionally biased region" description="Basic and acidic residues" evidence="10">
    <location>
        <begin position="1780"/>
        <end position="1791"/>
    </location>
</feature>
<feature type="repeat" description="ANK" evidence="9">
    <location>
        <begin position="337"/>
        <end position="369"/>
    </location>
</feature>
<feature type="region of interest" description="Disordered" evidence="10">
    <location>
        <begin position="2302"/>
        <end position="2328"/>
    </location>
</feature>
<feature type="compositionally biased region" description="Low complexity" evidence="10">
    <location>
        <begin position="1769"/>
        <end position="1779"/>
    </location>
</feature>
<feature type="repeat" description="ANK" evidence="9">
    <location>
        <begin position="271"/>
        <end position="303"/>
    </location>
</feature>
<feature type="compositionally biased region" description="Polar residues" evidence="10">
    <location>
        <begin position="1800"/>
        <end position="1814"/>
    </location>
</feature>
<feature type="compositionally biased region" description="Basic and acidic residues" evidence="10">
    <location>
        <begin position="3184"/>
        <end position="3198"/>
    </location>
</feature>
<feature type="repeat" description="ANK" evidence="9">
    <location>
        <begin position="69"/>
        <end position="101"/>
    </location>
</feature>
<feature type="region of interest" description="Disordered" evidence="10">
    <location>
        <begin position="2082"/>
        <end position="2290"/>
    </location>
</feature>
<feature type="compositionally biased region" description="Basic and acidic residues" evidence="10">
    <location>
        <begin position="2964"/>
        <end position="2981"/>
    </location>
</feature>
<dbReference type="Gene3D" id="2.60.40.2660">
    <property type="match status" value="1"/>
</dbReference>
<dbReference type="Pfam" id="PF00791">
    <property type="entry name" value="ZU5"/>
    <property type="match status" value="1"/>
</dbReference>
<dbReference type="GeneTree" id="ENSGT00940000155279"/>
<dbReference type="Pfam" id="PF00023">
    <property type="entry name" value="Ank"/>
    <property type="match status" value="3"/>
</dbReference>
<feature type="compositionally biased region" description="Polar residues" evidence="10">
    <location>
        <begin position="2532"/>
        <end position="2552"/>
    </location>
</feature>
<feature type="repeat" description="ANK" evidence="9">
    <location>
        <begin position="622"/>
        <end position="654"/>
    </location>
</feature>
<dbReference type="PANTHER" id="PTHR24123">
    <property type="entry name" value="ANKYRIN REPEAT-CONTAINING"/>
    <property type="match status" value="1"/>
</dbReference>
<keyword evidence="8" id="KW-0206">Cytoskeleton</keyword>
<feature type="compositionally biased region" description="Low complexity" evidence="10">
    <location>
        <begin position="2607"/>
        <end position="2621"/>
    </location>
</feature>
<dbReference type="FunFam" id="1.10.533.10:FF:000002">
    <property type="entry name" value="Ankyrin-3 isoform 2"/>
    <property type="match status" value="1"/>
</dbReference>
<feature type="compositionally biased region" description="Polar residues" evidence="10">
    <location>
        <begin position="1999"/>
        <end position="2021"/>
    </location>
</feature>
<name>A0A4W6E5I6_LATCA</name>
<dbReference type="PANTHER" id="PTHR24123:SF49">
    <property type="entry name" value="ANKYRIN-2-LIKE ISOFORM X1"/>
    <property type="match status" value="1"/>
</dbReference>
<evidence type="ECO:0000259" key="12">
    <source>
        <dbReference type="PROSITE" id="PS51145"/>
    </source>
</evidence>
<keyword evidence="5" id="KW-0677">Repeat</keyword>
<feature type="compositionally biased region" description="Basic and acidic residues" evidence="10">
    <location>
        <begin position="1739"/>
        <end position="1748"/>
    </location>
</feature>
<feature type="compositionally biased region" description="Acidic residues" evidence="10">
    <location>
        <begin position="2047"/>
        <end position="2056"/>
    </location>
</feature>
<keyword evidence="3" id="KW-0963">Cytoplasm</keyword>
<gene>
    <name evidence="13" type="primary">ANK2</name>
</gene>
<dbReference type="InterPro" id="IPR036770">
    <property type="entry name" value="Ankyrin_rpt-contain_sf"/>
</dbReference>
<dbReference type="FunFam" id="2.60.220.30:FF:000002">
    <property type="entry name" value="Ankyrin-3 isoform 2"/>
    <property type="match status" value="1"/>
</dbReference>
<dbReference type="Gene3D" id="1.25.40.20">
    <property type="entry name" value="Ankyrin repeat-containing domain"/>
    <property type="match status" value="3"/>
</dbReference>
<feature type="compositionally biased region" description="Basic and acidic residues" evidence="10">
    <location>
        <begin position="1598"/>
        <end position="1610"/>
    </location>
</feature>
<feature type="region of interest" description="Disordered" evidence="10">
    <location>
        <begin position="2356"/>
        <end position="2391"/>
    </location>
</feature>
<dbReference type="SMART" id="SM00218">
    <property type="entry name" value="ZU5"/>
    <property type="match status" value="1"/>
</dbReference>
<evidence type="ECO:0000313" key="14">
    <source>
        <dbReference type="Proteomes" id="UP000314980"/>
    </source>
</evidence>
<keyword evidence="6 9" id="KW-0040">ANK repeat</keyword>
<reference evidence="13" key="2">
    <citation type="submission" date="2025-08" db="UniProtKB">
        <authorList>
            <consortium name="Ensembl"/>
        </authorList>
    </citation>
    <scope>IDENTIFICATION</scope>
</reference>
<feature type="domain" description="ZU5" evidence="12">
    <location>
        <begin position="981"/>
        <end position="1128"/>
    </location>
</feature>
<dbReference type="PROSITE" id="PS50297">
    <property type="entry name" value="ANK_REP_REGION"/>
    <property type="match status" value="16"/>
</dbReference>
<feature type="compositionally biased region" description="Low complexity" evidence="10">
    <location>
        <begin position="2375"/>
        <end position="2385"/>
    </location>
</feature>
<feature type="repeat" description="ANK" evidence="9">
    <location>
        <begin position="36"/>
        <end position="68"/>
    </location>
</feature>
<feature type="region of interest" description="Disordered" evidence="10">
    <location>
        <begin position="2772"/>
        <end position="2794"/>
    </location>
</feature>
<dbReference type="SUPFAM" id="SSF47986">
    <property type="entry name" value="DEATH domain"/>
    <property type="match status" value="1"/>
</dbReference>
<evidence type="ECO:0000256" key="6">
    <source>
        <dbReference type="ARBA" id="ARBA00023043"/>
    </source>
</evidence>
<feature type="repeat" description="ANK" evidence="9">
    <location>
        <begin position="473"/>
        <end position="505"/>
    </location>
</feature>
<evidence type="ECO:0000256" key="8">
    <source>
        <dbReference type="ARBA" id="ARBA00023212"/>
    </source>
</evidence>